<dbReference type="InterPro" id="IPR009926">
    <property type="entry name" value="T3SS_YcgR_PilZN"/>
</dbReference>
<dbReference type="Pfam" id="PF07238">
    <property type="entry name" value="PilZ"/>
    <property type="match status" value="1"/>
</dbReference>
<dbReference type="InterPro" id="IPR012349">
    <property type="entry name" value="Split_barrel_FMN-bd"/>
</dbReference>
<evidence type="ECO:0000256" key="1">
    <source>
        <dbReference type="ARBA" id="ARBA00022636"/>
    </source>
</evidence>
<evidence type="ECO:0000313" key="6">
    <source>
        <dbReference type="EMBL" id="CZZ86731.1"/>
    </source>
</evidence>
<keyword evidence="3" id="KW-0975">Bacterial flagellum</keyword>
<gene>
    <name evidence="7" type="primary">ycgR_1</name>
    <name evidence="6" type="ORF">SAMEA1982600_00007</name>
    <name evidence="7" type="ORF">SAMEA3906486_00232</name>
</gene>
<name>A0A157S528_9BORD</name>
<evidence type="ECO:0000256" key="3">
    <source>
        <dbReference type="ARBA" id="ARBA00023143"/>
    </source>
</evidence>
<dbReference type="Proteomes" id="UP000077037">
    <property type="component" value="Unassembled WGS sequence"/>
</dbReference>
<accession>A0A157S528</accession>
<evidence type="ECO:0000259" key="4">
    <source>
        <dbReference type="Pfam" id="PF07238"/>
    </source>
</evidence>
<dbReference type="EMBL" id="FKIF01000001">
    <property type="protein sequence ID" value="SAI65489.1"/>
    <property type="molecule type" value="Genomic_DNA"/>
</dbReference>
<keyword evidence="1" id="KW-0973">c-di-GMP</keyword>
<dbReference type="RefSeq" id="WP_082852834.1">
    <property type="nucleotide sequence ID" value="NZ_FKBS01000002.1"/>
</dbReference>
<proteinExistence type="predicted"/>
<dbReference type="Proteomes" id="UP000076848">
    <property type="component" value="Unassembled WGS sequence"/>
</dbReference>
<organism evidence="7 8">
    <name type="scientific">Bordetella ansorpii</name>
    <dbReference type="NCBI Taxonomy" id="288768"/>
    <lineage>
        <taxon>Bacteria</taxon>
        <taxon>Pseudomonadati</taxon>
        <taxon>Pseudomonadota</taxon>
        <taxon>Betaproteobacteria</taxon>
        <taxon>Burkholderiales</taxon>
        <taxon>Alcaligenaceae</taxon>
        <taxon>Bordetella</taxon>
    </lineage>
</organism>
<reference evidence="7 8" key="1">
    <citation type="submission" date="2016-04" db="EMBL/GenBank/DDBJ databases">
        <authorList>
            <consortium name="Pathogen Informatics"/>
        </authorList>
    </citation>
    <scope>NUCLEOTIDE SEQUENCE [LARGE SCALE GENOMIC DNA]</scope>
    <source>
        <strain evidence="7 8">H050680373</strain>
        <strain evidence="6 9">NCTC13364</strain>
    </source>
</reference>
<keyword evidence="8" id="KW-1185">Reference proteome</keyword>
<dbReference type="OrthoDB" id="5572581at2"/>
<dbReference type="GO" id="GO:0035438">
    <property type="term" value="F:cyclic-di-GMP binding"/>
    <property type="evidence" value="ECO:0007669"/>
    <property type="project" value="InterPro"/>
</dbReference>
<keyword evidence="2" id="KW-0547">Nucleotide-binding</keyword>
<dbReference type="InterPro" id="IPR009875">
    <property type="entry name" value="PilZ_domain"/>
</dbReference>
<dbReference type="STRING" id="288768.SAMEA3906486_00232"/>
<feature type="domain" description="PilZ" evidence="4">
    <location>
        <begin position="116"/>
        <end position="216"/>
    </location>
</feature>
<evidence type="ECO:0000313" key="7">
    <source>
        <dbReference type="EMBL" id="SAI65489.1"/>
    </source>
</evidence>
<dbReference type="EMBL" id="FKBS01000002">
    <property type="protein sequence ID" value="CZZ86731.1"/>
    <property type="molecule type" value="Genomic_DNA"/>
</dbReference>
<sequence length="244" mass="27176">MDSTFPSRVANSPLEIVRLLELAQSQRVPLTVSLSSDSVAGVTAVLHADVASNTLLMKPVREDAVNRMLVRGGRVVFETPADQLGLMFETPGLSLIDYSGHPALHSHLPERASYAQRRDTFRVDIPTSHGLVCELWPISSTRKTPFRLKVRDISGTGIALVDSSRSLPVTPGTEYRARLKLPDVDAFEFHLKVVHHQEEWLAMGGRIRRIGCIFDELGRMASWRVQSYVDALQRIQIAKQRGLS</sequence>
<feature type="domain" description="Type III secretion system flagellar brake protein YcgR PilZN" evidence="5">
    <location>
        <begin position="11"/>
        <end position="111"/>
    </location>
</feature>
<evidence type="ECO:0000313" key="8">
    <source>
        <dbReference type="Proteomes" id="UP000076848"/>
    </source>
</evidence>
<dbReference type="Gene3D" id="2.40.10.220">
    <property type="entry name" value="predicted glycosyltransferase like domains"/>
    <property type="match status" value="1"/>
</dbReference>
<dbReference type="AlphaFoldDB" id="A0A157S528"/>
<protein>
    <submittedName>
        <fullName evidence="7">Cyclic di-GMP binding protein YcgR</fullName>
    </submittedName>
</protein>
<dbReference type="Pfam" id="PF07317">
    <property type="entry name" value="PilZN"/>
    <property type="match status" value="1"/>
</dbReference>
<evidence type="ECO:0000313" key="9">
    <source>
        <dbReference type="Proteomes" id="UP000077037"/>
    </source>
</evidence>
<dbReference type="Gene3D" id="2.30.110.10">
    <property type="entry name" value="Electron Transport, Fmn-binding Protein, Chain A"/>
    <property type="match status" value="1"/>
</dbReference>
<evidence type="ECO:0000259" key="5">
    <source>
        <dbReference type="Pfam" id="PF07317"/>
    </source>
</evidence>
<evidence type="ECO:0000256" key="2">
    <source>
        <dbReference type="ARBA" id="ARBA00022741"/>
    </source>
</evidence>